<dbReference type="InterPro" id="IPR037104">
    <property type="entry name" value="Annexin_sf"/>
</dbReference>
<dbReference type="OrthoDB" id="74072at2759"/>
<name>A0A2P4YR24_9STRA</name>
<dbReference type="GO" id="GO:0005544">
    <property type="term" value="F:calcium-dependent phospholipid binding"/>
    <property type="evidence" value="ECO:0007669"/>
    <property type="project" value="InterPro"/>
</dbReference>
<comment type="caution">
    <text evidence="1">The sequence shown here is derived from an EMBL/GenBank/DDBJ whole genome shotgun (WGS) entry which is preliminary data.</text>
</comment>
<accession>A0A2P4YR24</accession>
<protein>
    <submittedName>
        <fullName evidence="1">Annexin (Annexin) Family</fullName>
    </submittedName>
</protein>
<gene>
    <name evidence="1" type="ORF">PHPALM_1927</name>
</gene>
<feature type="non-terminal residue" evidence="1">
    <location>
        <position position="109"/>
    </location>
</feature>
<sequence>MAKYKTNLVGAINAEFSGDAKRALLILVRSVLDPMDLLAELFETTLKGGSKNAYGLSAWVVRYYRLLVRIRIVYTRLYRQELRTRIQGVMSGEYCQLLLSVLDAAEVEF</sequence>
<dbReference type="EMBL" id="NCKW01000588">
    <property type="protein sequence ID" value="POM80260.1"/>
    <property type="molecule type" value="Genomic_DNA"/>
</dbReference>
<reference evidence="1 2" key="1">
    <citation type="journal article" date="2017" name="Genome Biol. Evol.">
        <title>Phytophthora megakarya and P. palmivora, closely related causal agents of cacao black pod rot, underwent increases in genome sizes and gene numbers by different mechanisms.</title>
        <authorList>
            <person name="Ali S.S."/>
            <person name="Shao J."/>
            <person name="Lary D.J."/>
            <person name="Kronmiller B."/>
            <person name="Shen D."/>
            <person name="Strem M.D."/>
            <person name="Amoako-Attah I."/>
            <person name="Akrofi A.Y."/>
            <person name="Begoude B.A."/>
            <person name="Ten Hoopen G.M."/>
            <person name="Coulibaly K."/>
            <person name="Kebe B.I."/>
            <person name="Melnick R.L."/>
            <person name="Guiltinan M.J."/>
            <person name="Tyler B.M."/>
            <person name="Meinhardt L.W."/>
            <person name="Bailey B.A."/>
        </authorList>
    </citation>
    <scope>NUCLEOTIDE SEQUENCE [LARGE SCALE GENOMIC DNA]</scope>
    <source>
        <strain evidence="2">sbr112.9</strain>
    </source>
</reference>
<dbReference type="SUPFAM" id="SSF47874">
    <property type="entry name" value="Annexin"/>
    <property type="match status" value="1"/>
</dbReference>
<organism evidence="1 2">
    <name type="scientific">Phytophthora palmivora</name>
    <dbReference type="NCBI Taxonomy" id="4796"/>
    <lineage>
        <taxon>Eukaryota</taxon>
        <taxon>Sar</taxon>
        <taxon>Stramenopiles</taxon>
        <taxon>Oomycota</taxon>
        <taxon>Peronosporomycetes</taxon>
        <taxon>Peronosporales</taxon>
        <taxon>Peronosporaceae</taxon>
        <taxon>Phytophthora</taxon>
    </lineage>
</organism>
<dbReference type="Proteomes" id="UP000237271">
    <property type="component" value="Unassembled WGS sequence"/>
</dbReference>
<evidence type="ECO:0000313" key="1">
    <source>
        <dbReference type="EMBL" id="POM80260.1"/>
    </source>
</evidence>
<proteinExistence type="predicted"/>
<evidence type="ECO:0000313" key="2">
    <source>
        <dbReference type="Proteomes" id="UP000237271"/>
    </source>
</evidence>
<dbReference type="AlphaFoldDB" id="A0A2P4YR24"/>
<keyword evidence="2" id="KW-1185">Reference proteome</keyword>
<dbReference type="GO" id="GO:0005509">
    <property type="term" value="F:calcium ion binding"/>
    <property type="evidence" value="ECO:0007669"/>
    <property type="project" value="InterPro"/>
</dbReference>